<dbReference type="InterPro" id="IPR051344">
    <property type="entry name" value="Vgb"/>
</dbReference>
<accession>G2ZWI6</accession>
<gene>
    <name evidence="1" type="ORF">BDB_mp60664</name>
</gene>
<protein>
    <submittedName>
        <fullName evidence="1">Putative streptogramin lyase-related (Vgb)</fullName>
        <ecNumber evidence="1">4.2.99.-</ecNumber>
    </submittedName>
</protein>
<reference evidence="1" key="2">
    <citation type="submission" date="2011-04" db="EMBL/GenBank/DDBJ databases">
        <authorList>
            <person name="Genoscope - CEA"/>
        </authorList>
    </citation>
    <scope>NUCLEOTIDE SEQUENCE</scope>
    <source>
        <strain evidence="1">R229</strain>
    </source>
</reference>
<name>G2ZWI6_9RALS</name>
<organism evidence="1">
    <name type="scientific">blood disease bacterium R229</name>
    <dbReference type="NCBI Taxonomy" id="741978"/>
    <lineage>
        <taxon>Bacteria</taxon>
        <taxon>Pseudomonadati</taxon>
        <taxon>Pseudomonadota</taxon>
        <taxon>Betaproteobacteria</taxon>
        <taxon>Burkholderiales</taxon>
        <taxon>Burkholderiaceae</taxon>
        <taxon>Ralstonia</taxon>
        <taxon>Ralstonia solanacearum species complex</taxon>
    </lineage>
</organism>
<sequence>MLGSLDFAWRSIDVRTFLAGAFFVISASSRNRRRETLDAPDADLASGPVTIVPGRALPQGPDRCNNEAVGPLCNASRIMEADMLTIERERVGATVKRILEPGLALSFASALVGAALTVTMGSAQAQPSSFETFAVPTGSAPHDVAPAPDGTVWYTAQAQGAVGRLDPRGGKTDRIPLGAGSAPHGVIIGPDQAAWITDGGQNAIVRVDPKTLAVTRFPLPKDRPNANLNTAVFDKRGHLWFTGQSGIYGELDPAHASMRVFDAPRGPGPYGICVTPDGSLYFASLAGSYLGRIDPASGTAQVIEPPTPDQGARRVWSDPTGRVWISEWNAGKVGVFDPATHQWREWRLPGHDPHAYAIFVDDRGIVWLSEWSANALVRFDPRTERFDVLTLPRPHANVRQMMGRPGEVWLSESGTDHLLRYRSRAADTGGN</sequence>
<dbReference type="EMBL" id="FR854082">
    <property type="protein sequence ID" value="CCA83494.1"/>
    <property type="molecule type" value="Genomic_DNA"/>
</dbReference>
<dbReference type="GO" id="GO:0030288">
    <property type="term" value="C:outer membrane-bounded periplasmic space"/>
    <property type="evidence" value="ECO:0007669"/>
    <property type="project" value="TreeGrafter"/>
</dbReference>
<keyword evidence="1" id="KW-0456">Lyase</keyword>
<reference evidence="1" key="1">
    <citation type="journal article" date="2011" name="PLoS ONE">
        <title>Ralstonia syzygii, the Blood Disease Bacterium and some Asian R. solanacearum strains form a single genomic species despite divergent lifestyles.</title>
        <authorList>
            <person name="Remenant B."/>
            <person name="de Cambiaire J.C."/>
            <person name="Cellier G."/>
            <person name="Jacobs J.M."/>
            <person name="Mangenot S."/>
            <person name="Barbe V."/>
            <person name="Lajus A."/>
            <person name="Vallenet D."/>
            <person name="Medigue C."/>
            <person name="Fegan M."/>
            <person name="Allen C."/>
            <person name="Prior P."/>
        </authorList>
    </citation>
    <scope>NUCLEOTIDE SEQUENCE</scope>
    <source>
        <strain evidence="1">R229</strain>
    </source>
</reference>
<dbReference type="GO" id="GO:0016829">
    <property type="term" value="F:lyase activity"/>
    <property type="evidence" value="ECO:0007669"/>
    <property type="project" value="UniProtKB-KW"/>
</dbReference>
<dbReference type="EC" id="4.2.99.-" evidence="1"/>
<dbReference type="SUPFAM" id="SSF63829">
    <property type="entry name" value="Calcium-dependent phosphotriesterase"/>
    <property type="match status" value="1"/>
</dbReference>
<proteinExistence type="predicted"/>
<dbReference type="Gene3D" id="2.130.10.10">
    <property type="entry name" value="YVTN repeat-like/Quinoprotein amine dehydrogenase"/>
    <property type="match status" value="2"/>
</dbReference>
<dbReference type="InterPro" id="IPR015943">
    <property type="entry name" value="WD40/YVTN_repeat-like_dom_sf"/>
</dbReference>
<evidence type="ECO:0000313" key="1">
    <source>
        <dbReference type="EMBL" id="CCA83494.1"/>
    </source>
</evidence>
<dbReference type="Pfam" id="PF24684">
    <property type="entry name" value="Vgb_lyase"/>
    <property type="match status" value="1"/>
</dbReference>
<dbReference type="AlphaFoldDB" id="G2ZWI6"/>
<dbReference type="PANTHER" id="PTHR40274">
    <property type="entry name" value="VIRGINIAMYCIN B LYASE"/>
    <property type="match status" value="1"/>
</dbReference>
<dbReference type="PANTHER" id="PTHR40274:SF3">
    <property type="entry name" value="VIRGINIAMYCIN B LYASE"/>
    <property type="match status" value="1"/>
</dbReference>